<dbReference type="Gene3D" id="1.10.3230.30">
    <property type="entry name" value="Phage gp6-like head-tail connector protein"/>
    <property type="match status" value="1"/>
</dbReference>
<evidence type="ECO:0000313" key="2">
    <source>
        <dbReference type="Proteomes" id="UP000036780"/>
    </source>
</evidence>
<sequence length="99" mass="11216">MMDNELLELAKEYLRIDGDQDDKLLGLLIKSAKEYFANAGVEEQGSQLYQLGIMMLVTQWYENRQQNEFGKISSAIEMGLQTIILQLKAGDLVDQSSKV</sequence>
<keyword evidence="2" id="KW-1185">Reference proteome</keyword>
<reference evidence="2" key="1">
    <citation type="submission" date="2015-07" db="EMBL/GenBank/DDBJ databases">
        <title>Fjat-10053 dsm26.</title>
        <authorList>
            <person name="Liu B."/>
            <person name="Wang J."/>
            <person name="Zhu Y."/>
            <person name="Liu G."/>
            <person name="Chen Q."/>
            <person name="Chen Z."/>
            <person name="Lan J."/>
            <person name="Che J."/>
            <person name="Ge C."/>
            <person name="Shi H."/>
            <person name="Pan Z."/>
            <person name="Liu X."/>
        </authorList>
    </citation>
    <scope>NUCLEOTIDE SEQUENCE [LARGE SCALE GENOMIC DNA]</scope>
    <source>
        <strain evidence="2">DSM 26</strain>
    </source>
</reference>
<proteinExistence type="predicted"/>
<dbReference type="InterPro" id="IPR006450">
    <property type="entry name" value="Phage_HK97_gp6-like"/>
</dbReference>
<organism evidence="1 2">
    <name type="scientific">Virgibacillus pantothenticus</name>
    <dbReference type="NCBI Taxonomy" id="1473"/>
    <lineage>
        <taxon>Bacteria</taxon>
        <taxon>Bacillati</taxon>
        <taxon>Bacillota</taxon>
        <taxon>Bacilli</taxon>
        <taxon>Bacillales</taxon>
        <taxon>Bacillaceae</taxon>
        <taxon>Virgibacillus</taxon>
    </lineage>
</organism>
<dbReference type="NCBIfam" id="TIGR01560">
    <property type="entry name" value="put_DNA_pack"/>
    <property type="match status" value="1"/>
</dbReference>
<dbReference type="AlphaFoldDB" id="A0A0L0QM45"/>
<evidence type="ECO:0008006" key="3">
    <source>
        <dbReference type="Google" id="ProtNLM"/>
    </source>
</evidence>
<name>A0A0L0QM45_VIRPA</name>
<dbReference type="Proteomes" id="UP000036780">
    <property type="component" value="Unassembled WGS sequence"/>
</dbReference>
<dbReference type="CDD" id="cd08054">
    <property type="entry name" value="gp6"/>
    <property type="match status" value="1"/>
</dbReference>
<gene>
    <name evidence="1" type="ORF">AFK71_14520</name>
</gene>
<evidence type="ECO:0000313" key="1">
    <source>
        <dbReference type="EMBL" id="KNE19667.1"/>
    </source>
</evidence>
<dbReference type="EMBL" id="LGTO01000007">
    <property type="protein sequence ID" value="KNE19667.1"/>
    <property type="molecule type" value="Genomic_DNA"/>
</dbReference>
<dbReference type="Pfam" id="PF05135">
    <property type="entry name" value="Phage_connect_1"/>
    <property type="match status" value="1"/>
</dbReference>
<accession>A0A0L0QM45</accession>
<comment type="caution">
    <text evidence="1">The sequence shown here is derived from an EMBL/GenBank/DDBJ whole genome shotgun (WGS) entry which is preliminary data.</text>
</comment>
<dbReference type="PATRIC" id="fig|1473.5.peg.1541"/>
<protein>
    <recommendedName>
        <fullName evidence="3">DNA-packaging protein</fullName>
    </recommendedName>
</protein>
<dbReference type="InterPro" id="IPR021146">
    <property type="entry name" value="Phage_gp6-like_head-tail"/>
</dbReference>